<evidence type="ECO:0000256" key="1">
    <source>
        <dbReference type="ARBA" id="ARBA00008710"/>
    </source>
</evidence>
<dbReference type="KEGG" id="ahm:TL08_05625"/>
<organism evidence="4 5">
    <name type="scientific">Actinoalloteichus hymeniacidonis</name>
    <dbReference type="NCBI Taxonomy" id="340345"/>
    <lineage>
        <taxon>Bacteria</taxon>
        <taxon>Bacillati</taxon>
        <taxon>Actinomycetota</taxon>
        <taxon>Actinomycetes</taxon>
        <taxon>Pseudonocardiales</taxon>
        <taxon>Pseudonocardiaceae</taxon>
        <taxon>Actinoalloteichus</taxon>
    </lineage>
</organism>
<comment type="catalytic activity">
    <reaction evidence="2">
        <text>oxidized coenzyme F420-(gamma-L-Glu)(n) + a quinol + H(+) = reduced coenzyme F420-(gamma-L-Glu)(n) + a quinone</text>
        <dbReference type="Rhea" id="RHEA:39663"/>
        <dbReference type="Rhea" id="RHEA-COMP:12939"/>
        <dbReference type="Rhea" id="RHEA-COMP:14378"/>
        <dbReference type="ChEBI" id="CHEBI:15378"/>
        <dbReference type="ChEBI" id="CHEBI:24646"/>
        <dbReference type="ChEBI" id="CHEBI:132124"/>
        <dbReference type="ChEBI" id="CHEBI:133980"/>
        <dbReference type="ChEBI" id="CHEBI:139511"/>
    </reaction>
</comment>
<gene>
    <name evidence="4" type="ORF">TL08_05625</name>
</gene>
<name>A0AAC9MX42_9PSEU</name>
<feature type="domain" description="Hemerythrin-like" evidence="3">
    <location>
        <begin position="148"/>
        <end position="271"/>
    </location>
</feature>
<dbReference type="EMBL" id="CP014859">
    <property type="protein sequence ID" value="AOS61950.1"/>
    <property type="molecule type" value="Genomic_DNA"/>
</dbReference>
<dbReference type="InterPro" id="IPR004378">
    <property type="entry name" value="F420H2_quin_Rdtase"/>
</dbReference>
<dbReference type="Gene3D" id="1.20.120.520">
    <property type="entry name" value="nmb1532 protein domain like"/>
    <property type="match status" value="1"/>
</dbReference>
<dbReference type="RefSeq" id="WP_069847097.1">
    <property type="nucleotide sequence ID" value="NZ_CP014859.1"/>
</dbReference>
<proteinExistence type="inferred from homology"/>
<dbReference type="Pfam" id="PF01814">
    <property type="entry name" value="Hemerythrin"/>
    <property type="match status" value="1"/>
</dbReference>
<dbReference type="AlphaFoldDB" id="A0AAC9MX42"/>
<dbReference type="PANTHER" id="PTHR39428:SF1">
    <property type="entry name" value="F420H(2)-DEPENDENT QUINONE REDUCTASE RV1261C"/>
    <property type="match status" value="1"/>
</dbReference>
<dbReference type="CDD" id="cd12108">
    <property type="entry name" value="Hr-like"/>
    <property type="match status" value="1"/>
</dbReference>
<evidence type="ECO:0000313" key="5">
    <source>
        <dbReference type="Proteomes" id="UP000095210"/>
    </source>
</evidence>
<comment type="similarity">
    <text evidence="1">Belongs to the F420H(2)-dependent quinone reductase family.</text>
</comment>
<accession>A0AAC9MX42</accession>
<dbReference type="InterPro" id="IPR012312">
    <property type="entry name" value="Hemerythrin-like"/>
</dbReference>
<protein>
    <submittedName>
        <fullName evidence="4">Hemerythrin HHE cation binding domain-containing protein</fullName>
    </submittedName>
</protein>
<evidence type="ECO:0000256" key="2">
    <source>
        <dbReference type="ARBA" id="ARBA00049106"/>
    </source>
</evidence>
<dbReference type="PANTHER" id="PTHR39428">
    <property type="entry name" value="F420H(2)-DEPENDENT QUINONE REDUCTASE RV1261C"/>
    <property type="match status" value="1"/>
</dbReference>
<dbReference type="InterPro" id="IPR012349">
    <property type="entry name" value="Split_barrel_FMN-bd"/>
</dbReference>
<reference evidence="5" key="1">
    <citation type="submission" date="2016-03" db="EMBL/GenBank/DDBJ databases">
        <title>Complete genome sequence of the type strain Actinoalloteichus hymeniacidonis DSM 45092.</title>
        <authorList>
            <person name="Schaffert L."/>
            <person name="Albersmeier A."/>
            <person name="Winkler A."/>
            <person name="Kalinowski J."/>
            <person name="Zotchev S."/>
            <person name="Ruckert C."/>
        </authorList>
    </citation>
    <scope>NUCLEOTIDE SEQUENCE [LARGE SCALE GENOMIC DNA]</scope>
    <source>
        <strain evidence="5">HPA177(T) (DSM 45092(T))</strain>
    </source>
</reference>
<keyword evidence="5" id="KW-1185">Reference proteome</keyword>
<evidence type="ECO:0000313" key="4">
    <source>
        <dbReference type="EMBL" id="AOS61950.1"/>
    </source>
</evidence>
<dbReference type="GO" id="GO:0070967">
    <property type="term" value="F:coenzyme F420 binding"/>
    <property type="evidence" value="ECO:0007669"/>
    <property type="project" value="TreeGrafter"/>
</dbReference>
<dbReference type="Gene3D" id="2.30.110.10">
    <property type="entry name" value="Electron Transport, Fmn-binding Protein, Chain A"/>
    <property type="match status" value="1"/>
</dbReference>
<dbReference type="Pfam" id="PF04075">
    <property type="entry name" value="F420H2_quin_red"/>
    <property type="match status" value="1"/>
</dbReference>
<dbReference type="GO" id="GO:0005886">
    <property type="term" value="C:plasma membrane"/>
    <property type="evidence" value="ECO:0007669"/>
    <property type="project" value="TreeGrafter"/>
</dbReference>
<dbReference type="Proteomes" id="UP000095210">
    <property type="component" value="Chromosome"/>
</dbReference>
<dbReference type="GO" id="GO:0016491">
    <property type="term" value="F:oxidoreductase activity"/>
    <property type="evidence" value="ECO:0007669"/>
    <property type="project" value="InterPro"/>
</dbReference>
<sequence length="276" mass="30393">MSIHSDQNLVEEFRANRGNLGGRFADSRILLLTSTDSAGAKHTTPVAYLQDGLGRLLVIASADSAGSPPAWYQHIVSEPNVEVETGSFTFPAETIALEAEERQEAFDRAAEADHRLADEQARTASLIPVLVLNPLGGRPNGDTWSESLKIIHDAFRRELRLLRKEIAASGPRLGAQLRINCLSLCAGLGHHHTMEDSGMLPAVDRSHPELADATRRLREEHQAVKLLLEELQRVVSTANPDPVVLLADVERLTSEVENHLDYEEQQLFPILDTLTP</sequence>
<evidence type="ECO:0000259" key="3">
    <source>
        <dbReference type="Pfam" id="PF01814"/>
    </source>
</evidence>